<evidence type="ECO:0000313" key="1">
    <source>
        <dbReference type="EMBL" id="RNA11351.1"/>
    </source>
</evidence>
<proteinExistence type="predicted"/>
<sequence length="438" mass="51499">MKLDFRGLENLIKCANIDCKTKLLQESVILLKPCYEFYCIDHFRCKLGDCEFCAKNKFLNDSFKTMLNYCTLEKTLTNKLQMCSTCNRVHSNVSEFQLECLGSEIIGFMDKIRTDKDRFKINEPTKKSSYVSLHKKSSQTKTNIDDLDLFVKTVAETTVDTIKKQVKSCLRNKQLYQDLIDQIRKEFNDLNSEIGAKYYQIKLEYLLGVKEYISKIEDTLINDAPQRIQQVIKDYEEGYQRLENRLINRDEKKLKGLKKHWVAESIKLDLLLNEIGSMVKLPEKSNESIDLDEIKKKFGFFIFPIPKTIEDKNYVEFEFPFLERPEVVKIDLTHLDFRTYWDSGNLTTEIYFKSYHAKISSILASIHYRIFDKKDYLWLVDSELDNQVIYADNPYVIKELKENSLAHQHNDLMITINVVFLKSFSHDMVLDETGFESS</sequence>
<keyword evidence="2" id="KW-1185">Reference proteome</keyword>
<evidence type="ECO:0000313" key="2">
    <source>
        <dbReference type="Proteomes" id="UP000276133"/>
    </source>
</evidence>
<dbReference type="EMBL" id="REGN01005979">
    <property type="protein sequence ID" value="RNA11351.1"/>
    <property type="molecule type" value="Genomic_DNA"/>
</dbReference>
<accession>A0A3M7QK06</accession>
<dbReference type="OrthoDB" id="10519407at2759"/>
<protein>
    <submittedName>
        <fullName evidence="1">Uncharacterized protein</fullName>
    </submittedName>
</protein>
<organism evidence="1 2">
    <name type="scientific">Brachionus plicatilis</name>
    <name type="common">Marine rotifer</name>
    <name type="synonym">Brachionus muelleri</name>
    <dbReference type="NCBI Taxonomy" id="10195"/>
    <lineage>
        <taxon>Eukaryota</taxon>
        <taxon>Metazoa</taxon>
        <taxon>Spiralia</taxon>
        <taxon>Gnathifera</taxon>
        <taxon>Rotifera</taxon>
        <taxon>Eurotatoria</taxon>
        <taxon>Monogononta</taxon>
        <taxon>Pseudotrocha</taxon>
        <taxon>Ploima</taxon>
        <taxon>Brachionidae</taxon>
        <taxon>Brachionus</taxon>
    </lineage>
</organism>
<dbReference type="AlphaFoldDB" id="A0A3M7QK06"/>
<reference evidence="1 2" key="1">
    <citation type="journal article" date="2018" name="Sci. Rep.">
        <title>Genomic signatures of local adaptation to the degree of environmental predictability in rotifers.</title>
        <authorList>
            <person name="Franch-Gras L."/>
            <person name="Hahn C."/>
            <person name="Garcia-Roger E.M."/>
            <person name="Carmona M.J."/>
            <person name="Serra M."/>
            <person name="Gomez A."/>
        </authorList>
    </citation>
    <scope>NUCLEOTIDE SEQUENCE [LARGE SCALE GENOMIC DNA]</scope>
    <source>
        <strain evidence="1">HYR1</strain>
    </source>
</reference>
<comment type="caution">
    <text evidence="1">The sequence shown here is derived from an EMBL/GenBank/DDBJ whole genome shotgun (WGS) entry which is preliminary data.</text>
</comment>
<gene>
    <name evidence="1" type="ORF">BpHYR1_006326</name>
</gene>
<name>A0A3M7QK06_BRAPC</name>
<dbReference type="Proteomes" id="UP000276133">
    <property type="component" value="Unassembled WGS sequence"/>
</dbReference>